<dbReference type="SUPFAM" id="SSF56935">
    <property type="entry name" value="Porins"/>
    <property type="match status" value="1"/>
</dbReference>
<proteinExistence type="inferred from homology"/>
<dbReference type="InterPro" id="IPR036942">
    <property type="entry name" value="Beta-barrel_TonB_sf"/>
</dbReference>
<dbReference type="InterPro" id="IPR000531">
    <property type="entry name" value="Beta-barrel_TonB"/>
</dbReference>
<evidence type="ECO:0000256" key="11">
    <source>
        <dbReference type="RuleBase" id="RU003357"/>
    </source>
</evidence>
<keyword evidence="7 10" id="KW-0472">Membrane</keyword>
<dbReference type="PANTHER" id="PTHR30069:SF29">
    <property type="entry name" value="HEMOGLOBIN AND HEMOGLOBIN-HAPTOGLOBIN-BINDING PROTEIN 1-RELATED"/>
    <property type="match status" value="1"/>
</dbReference>
<keyword evidence="5 12" id="KW-0732">Signal</keyword>
<dbReference type="Gene3D" id="2.40.170.20">
    <property type="entry name" value="TonB-dependent receptor, beta-barrel domain"/>
    <property type="match status" value="1"/>
</dbReference>
<dbReference type="Pfam" id="PF00593">
    <property type="entry name" value="TonB_dep_Rec_b-barrel"/>
    <property type="match status" value="1"/>
</dbReference>
<accession>A0ABX9MCG2</accession>
<evidence type="ECO:0000259" key="14">
    <source>
        <dbReference type="Pfam" id="PF07715"/>
    </source>
</evidence>
<dbReference type="InterPro" id="IPR039426">
    <property type="entry name" value="TonB-dep_rcpt-like"/>
</dbReference>
<evidence type="ECO:0000256" key="3">
    <source>
        <dbReference type="ARBA" id="ARBA00022452"/>
    </source>
</evidence>
<evidence type="ECO:0000259" key="13">
    <source>
        <dbReference type="Pfam" id="PF00593"/>
    </source>
</evidence>
<feature type="chain" id="PRO_5046131073" evidence="12">
    <location>
        <begin position="33"/>
        <end position="686"/>
    </location>
</feature>
<evidence type="ECO:0000256" key="7">
    <source>
        <dbReference type="ARBA" id="ARBA00023136"/>
    </source>
</evidence>
<dbReference type="PANTHER" id="PTHR30069">
    <property type="entry name" value="TONB-DEPENDENT OUTER MEMBRANE RECEPTOR"/>
    <property type="match status" value="1"/>
</dbReference>
<evidence type="ECO:0000256" key="12">
    <source>
        <dbReference type="SAM" id="SignalP"/>
    </source>
</evidence>
<dbReference type="InterPro" id="IPR012910">
    <property type="entry name" value="Plug_dom"/>
</dbReference>
<feature type="domain" description="TonB-dependent receptor plug" evidence="14">
    <location>
        <begin position="56"/>
        <end position="162"/>
    </location>
</feature>
<evidence type="ECO:0000313" key="16">
    <source>
        <dbReference type="Proteomes" id="UP000266262"/>
    </source>
</evidence>
<keyword evidence="9 10" id="KW-0998">Cell outer membrane</keyword>
<comment type="subcellular location">
    <subcellularLocation>
        <location evidence="1 10">Cell outer membrane</location>
        <topology evidence="1 10">Multi-pass membrane protein</topology>
    </subcellularLocation>
</comment>
<keyword evidence="2 10" id="KW-0813">Transport</keyword>
<evidence type="ECO:0000256" key="5">
    <source>
        <dbReference type="ARBA" id="ARBA00022729"/>
    </source>
</evidence>
<dbReference type="Gene3D" id="2.170.130.10">
    <property type="entry name" value="TonB-dependent receptor, plug domain"/>
    <property type="match status" value="1"/>
</dbReference>
<sequence>MELVMNNKILKMGIISCIVMSSLGVAMPITCAAEPAEKLSTSEVVVTANRTQEEIKAIPQATEVITAQDIQDLGATTVQDALALAHDVTVRSGTVGSNVQIRGMSKNHILILVDGKRMAGEDTAKLTNSYALERLNVNDIERIEIVRGSSSALYGSDAIGGIINIITKVPSEFSTTIGTITGTKNTATYVYADLGKNGRWSSSVSARWDKVRERKEYQYSEQMGRGGKITVIDGINSNMYGMHRTYHTAAKYDFENANKNTLRFDVDYLKDDLKSAYADAYSKSPAGKTVTAKNKYSTFDNERIGFSVEYAGQTDRNDYSFRTYYDQLKKNTNTYNARPDFRGPPAIVNMLNKTYPKMTSDFSKYTTWVAEAKDTMYVNDAHTLTFGGEYRFTEYEGTRLKKTAGSTVGKHNFNSYAGYAEDLWQVNDDLLITPSLRFEHNSHFGNKTTPKLGLTYHINDKLRFKSNYGRGYKAPTVSEMYLDMTHPMGPAVVMNIVGNPNLKPEESTNFDVGFEYDDGKTFSKISYFKNKVNNLIATKRIEPTKTTYVNIDKTQVNGVETEIGHHLSNRLSVKIHDSWLDATDAISGERLTGRAKNAISFQLVYDDHKNDGFSAVLWDTFISDFYDTDRNGKDRNFTYNTLNFSFNKKFKNGMSVFGGIDNILNKKDSDIYLDGRVWRIGVERKF</sequence>
<keyword evidence="4 10" id="KW-0812">Transmembrane</keyword>
<evidence type="ECO:0000256" key="9">
    <source>
        <dbReference type="ARBA" id="ARBA00023237"/>
    </source>
</evidence>
<feature type="signal peptide" evidence="12">
    <location>
        <begin position="1"/>
        <end position="32"/>
    </location>
</feature>
<comment type="similarity">
    <text evidence="10 11">Belongs to the TonB-dependent receptor family.</text>
</comment>
<dbReference type="PROSITE" id="PS52016">
    <property type="entry name" value="TONB_DEPENDENT_REC_3"/>
    <property type="match status" value="1"/>
</dbReference>
<keyword evidence="3 10" id="KW-1134">Transmembrane beta strand</keyword>
<organism evidence="15 16">
    <name type="scientific">Dialister pneumosintes</name>
    <dbReference type="NCBI Taxonomy" id="39950"/>
    <lineage>
        <taxon>Bacteria</taxon>
        <taxon>Bacillati</taxon>
        <taxon>Bacillota</taxon>
        <taxon>Negativicutes</taxon>
        <taxon>Veillonellales</taxon>
        <taxon>Veillonellaceae</taxon>
        <taxon>Dialister</taxon>
    </lineage>
</organism>
<protein>
    <submittedName>
        <fullName evidence="15">TonB-dependent receptor</fullName>
    </submittedName>
</protein>
<evidence type="ECO:0000256" key="8">
    <source>
        <dbReference type="ARBA" id="ARBA00023170"/>
    </source>
</evidence>
<keyword evidence="8 15" id="KW-0675">Receptor</keyword>
<comment type="caution">
    <text evidence="15">The sequence shown here is derived from an EMBL/GenBank/DDBJ whole genome shotgun (WGS) entry which is preliminary data.</text>
</comment>
<gene>
    <name evidence="15" type="ORF">DX915_03295</name>
</gene>
<evidence type="ECO:0000256" key="6">
    <source>
        <dbReference type="ARBA" id="ARBA00023077"/>
    </source>
</evidence>
<dbReference type="InterPro" id="IPR037066">
    <property type="entry name" value="Plug_dom_sf"/>
</dbReference>
<evidence type="ECO:0000256" key="2">
    <source>
        <dbReference type="ARBA" id="ARBA00022448"/>
    </source>
</evidence>
<keyword evidence="6 11" id="KW-0798">TonB box</keyword>
<keyword evidence="16" id="KW-1185">Reference proteome</keyword>
<name>A0ABX9MCG2_9FIRM</name>
<evidence type="ECO:0000256" key="10">
    <source>
        <dbReference type="PROSITE-ProRule" id="PRU01360"/>
    </source>
</evidence>
<evidence type="ECO:0000256" key="4">
    <source>
        <dbReference type="ARBA" id="ARBA00022692"/>
    </source>
</evidence>
<dbReference type="Pfam" id="PF07715">
    <property type="entry name" value="Plug"/>
    <property type="match status" value="1"/>
</dbReference>
<reference evidence="15 16" key="1">
    <citation type="submission" date="2018-08" db="EMBL/GenBank/DDBJ databases">
        <title>Draft genome sequence of Dialister pneumosintes KCOM 1685.</title>
        <authorList>
            <person name="Kook J.-K."/>
            <person name="Park S.-N."/>
            <person name="Lim Y.K."/>
        </authorList>
    </citation>
    <scope>NUCLEOTIDE SEQUENCE [LARGE SCALE GENOMIC DNA]</scope>
    <source>
        <strain evidence="15 16">KCOM 1685</strain>
    </source>
</reference>
<feature type="domain" description="TonB-dependent receptor-like beta-barrel" evidence="13">
    <location>
        <begin position="256"/>
        <end position="663"/>
    </location>
</feature>
<dbReference type="Proteomes" id="UP000266262">
    <property type="component" value="Unassembled WGS sequence"/>
</dbReference>
<dbReference type="EMBL" id="QWKU01000001">
    <property type="protein sequence ID" value="RID94545.1"/>
    <property type="molecule type" value="Genomic_DNA"/>
</dbReference>
<dbReference type="CDD" id="cd01347">
    <property type="entry name" value="ligand_gated_channel"/>
    <property type="match status" value="1"/>
</dbReference>
<evidence type="ECO:0000313" key="15">
    <source>
        <dbReference type="EMBL" id="RID94545.1"/>
    </source>
</evidence>
<evidence type="ECO:0000256" key="1">
    <source>
        <dbReference type="ARBA" id="ARBA00004571"/>
    </source>
</evidence>